<dbReference type="OrthoDB" id="7839248at2"/>
<evidence type="ECO:0000313" key="2">
    <source>
        <dbReference type="Proteomes" id="UP000186684"/>
    </source>
</evidence>
<proteinExistence type="predicted"/>
<dbReference type="RefSeq" id="WP_076447562.1">
    <property type="nucleotide sequence ID" value="NZ_FTOQ01000004.1"/>
</dbReference>
<protein>
    <recommendedName>
        <fullName evidence="3">Uracil DNA glycosylase superfamily protein</fullName>
    </recommendedName>
</protein>
<sequence>MNGRAAYPFQQALAARRAFRPAGFTTLDEIGLDLDLVSPYQLSCGNAEGPVLISYNHIDAPTARAHRDRIARDGYLPEMLFNRVLDRALAGTGMVRADIYLTHAFHALPATRSATIPERLVMESFERITRHEIKGRPVIALGQAAAKCCAAFEVPHRSVPHLSARGMSIEAKARLLAEALSETIARAA</sequence>
<keyword evidence="2" id="KW-1185">Reference proteome</keyword>
<reference evidence="2" key="1">
    <citation type="submission" date="2017-01" db="EMBL/GenBank/DDBJ databases">
        <authorList>
            <person name="Varghese N."/>
            <person name="Submissions S."/>
        </authorList>
    </citation>
    <scope>NUCLEOTIDE SEQUENCE [LARGE SCALE GENOMIC DNA]</scope>
    <source>
        <strain evidence="2">DSM 29430</strain>
    </source>
</reference>
<gene>
    <name evidence="1" type="ORF">SAMN05421759_104188</name>
</gene>
<dbReference type="InterPro" id="IPR036895">
    <property type="entry name" value="Uracil-DNA_glycosylase-like_sf"/>
</dbReference>
<name>A0A1N7MCG2_9RHOB</name>
<dbReference type="SUPFAM" id="SSF52141">
    <property type="entry name" value="Uracil-DNA glycosylase-like"/>
    <property type="match status" value="1"/>
</dbReference>
<accession>A0A1N7MCG2</accession>
<evidence type="ECO:0000313" key="1">
    <source>
        <dbReference type="EMBL" id="SIS83753.1"/>
    </source>
</evidence>
<evidence type="ECO:0008006" key="3">
    <source>
        <dbReference type="Google" id="ProtNLM"/>
    </source>
</evidence>
<organism evidence="1 2">
    <name type="scientific">Roseivivax lentus</name>
    <dbReference type="NCBI Taxonomy" id="633194"/>
    <lineage>
        <taxon>Bacteria</taxon>
        <taxon>Pseudomonadati</taxon>
        <taxon>Pseudomonadota</taxon>
        <taxon>Alphaproteobacteria</taxon>
        <taxon>Rhodobacterales</taxon>
        <taxon>Roseobacteraceae</taxon>
        <taxon>Roseivivax</taxon>
    </lineage>
</organism>
<dbReference type="EMBL" id="FTOQ01000004">
    <property type="protein sequence ID" value="SIS83753.1"/>
    <property type="molecule type" value="Genomic_DNA"/>
</dbReference>
<dbReference type="AlphaFoldDB" id="A0A1N7MCG2"/>
<dbReference type="Proteomes" id="UP000186684">
    <property type="component" value="Unassembled WGS sequence"/>
</dbReference>
<dbReference type="STRING" id="633194.SAMN05421759_104188"/>